<evidence type="ECO:0000313" key="1">
    <source>
        <dbReference type="EnsemblMetazoa" id="GBRI015863-PA"/>
    </source>
</evidence>
<keyword evidence="2" id="KW-1185">Reference proteome</keyword>
<dbReference type="AlphaFoldDB" id="A0A1A9WDR6"/>
<organism evidence="1 2">
    <name type="scientific">Glossina brevipalpis</name>
    <dbReference type="NCBI Taxonomy" id="37001"/>
    <lineage>
        <taxon>Eukaryota</taxon>
        <taxon>Metazoa</taxon>
        <taxon>Ecdysozoa</taxon>
        <taxon>Arthropoda</taxon>
        <taxon>Hexapoda</taxon>
        <taxon>Insecta</taxon>
        <taxon>Pterygota</taxon>
        <taxon>Neoptera</taxon>
        <taxon>Endopterygota</taxon>
        <taxon>Diptera</taxon>
        <taxon>Brachycera</taxon>
        <taxon>Muscomorpha</taxon>
        <taxon>Hippoboscoidea</taxon>
        <taxon>Glossinidae</taxon>
        <taxon>Glossina</taxon>
    </lineage>
</organism>
<name>A0A1A9WDR6_9MUSC</name>
<dbReference type="VEuPathDB" id="VectorBase:GBRI015863"/>
<proteinExistence type="predicted"/>
<reference evidence="2" key="1">
    <citation type="submission" date="2014-03" db="EMBL/GenBank/DDBJ databases">
        <authorList>
            <person name="Aksoy S."/>
            <person name="Warren W."/>
            <person name="Wilson R.K."/>
        </authorList>
    </citation>
    <scope>NUCLEOTIDE SEQUENCE [LARGE SCALE GENOMIC DNA]</scope>
    <source>
        <strain evidence="2">IAEA</strain>
    </source>
</reference>
<dbReference type="EnsemblMetazoa" id="GBRI015863-RA">
    <property type="protein sequence ID" value="GBRI015863-PA"/>
    <property type="gene ID" value="GBRI015863"/>
</dbReference>
<dbReference type="Proteomes" id="UP000091820">
    <property type="component" value="Unassembled WGS sequence"/>
</dbReference>
<reference evidence="1" key="2">
    <citation type="submission" date="2020-05" db="UniProtKB">
        <authorList>
            <consortium name="EnsemblMetazoa"/>
        </authorList>
    </citation>
    <scope>IDENTIFICATION</scope>
    <source>
        <strain evidence="1">IAEA</strain>
    </source>
</reference>
<protein>
    <submittedName>
        <fullName evidence="1">Uncharacterized protein</fullName>
    </submittedName>
</protein>
<sequence>MNERKKERKEEKLLKCENFNKIYRRKDLIQLTRLNSSALERSYSNNSFDIAATTKIITTTIATTTTTNI</sequence>
<accession>A0A1A9WDR6</accession>
<evidence type="ECO:0000313" key="2">
    <source>
        <dbReference type="Proteomes" id="UP000091820"/>
    </source>
</evidence>